<accession>A0A3D8QZ47</accession>
<dbReference type="OrthoDB" id="341259at2759"/>
<dbReference type="PANTHER" id="PTHR24123">
    <property type="entry name" value="ANKYRIN REPEAT-CONTAINING"/>
    <property type="match status" value="1"/>
</dbReference>
<dbReference type="PROSITE" id="PS50088">
    <property type="entry name" value="ANK_REPEAT"/>
    <property type="match status" value="2"/>
</dbReference>
<keyword evidence="2 3" id="KW-0040">ANK repeat</keyword>
<dbReference type="AlphaFoldDB" id="A0A3D8QZ47"/>
<evidence type="ECO:0000313" key="5">
    <source>
        <dbReference type="Proteomes" id="UP000256328"/>
    </source>
</evidence>
<gene>
    <name evidence="4" type="ORF">BP5796_09707</name>
</gene>
<organism evidence="4 5">
    <name type="scientific">Coleophoma crateriformis</name>
    <dbReference type="NCBI Taxonomy" id="565419"/>
    <lineage>
        <taxon>Eukaryota</taxon>
        <taxon>Fungi</taxon>
        <taxon>Dikarya</taxon>
        <taxon>Ascomycota</taxon>
        <taxon>Pezizomycotina</taxon>
        <taxon>Leotiomycetes</taxon>
        <taxon>Helotiales</taxon>
        <taxon>Dermateaceae</taxon>
        <taxon>Coleophoma</taxon>
    </lineage>
</organism>
<protein>
    <submittedName>
        <fullName evidence="4">Uncharacterized protein</fullName>
    </submittedName>
</protein>
<evidence type="ECO:0000256" key="2">
    <source>
        <dbReference type="ARBA" id="ARBA00023043"/>
    </source>
</evidence>
<proteinExistence type="predicted"/>
<keyword evidence="1" id="KW-0677">Repeat</keyword>
<dbReference type="EMBL" id="PDLN01000014">
    <property type="protein sequence ID" value="RDW66958.1"/>
    <property type="molecule type" value="Genomic_DNA"/>
</dbReference>
<sequence>MEPPPLNPTEISDLKKSLNDIPSPATPTDSLVPSHALILSSLQDPLLLESLLENGLDPNHILPHQGTLLASACWFGPLAIVSILIGRGADPNHLAGYDDTYKPLAAAATGFHSDVAVVEALLDAGAVISGSGALYGAAQKGRVDVVRCLLRRAADVNERVVIKGRNGERQLDSTALQVAKRYGHENIVNLLLEAGAVDLGLENMGKEKAVESGST</sequence>
<reference evidence="4 5" key="1">
    <citation type="journal article" date="2018" name="IMA Fungus">
        <title>IMA Genome-F 9: Draft genome sequence of Annulohypoxylon stygium, Aspergillus mulundensis, Berkeleyomyces basicola (syn. Thielaviopsis basicola), Ceratocystis smalleyi, two Cercospora beticola strains, Coleophoma cylindrospora, Fusarium fracticaudum, Phialophora cf. hyalina, and Morchella septimelata.</title>
        <authorList>
            <person name="Wingfield B.D."/>
            <person name="Bills G.F."/>
            <person name="Dong Y."/>
            <person name="Huang W."/>
            <person name="Nel W.J."/>
            <person name="Swalarsk-Parry B.S."/>
            <person name="Vaghefi N."/>
            <person name="Wilken P.M."/>
            <person name="An Z."/>
            <person name="de Beer Z.W."/>
            <person name="De Vos L."/>
            <person name="Chen L."/>
            <person name="Duong T.A."/>
            <person name="Gao Y."/>
            <person name="Hammerbacher A."/>
            <person name="Kikkert J.R."/>
            <person name="Li Y."/>
            <person name="Li H."/>
            <person name="Li K."/>
            <person name="Li Q."/>
            <person name="Liu X."/>
            <person name="Ma X."/>
            <person name="Naidoo K."/>
            <person name="Pethybridge S.J."/>
            <person name="Sun J."/>
            <person name="Steenkamp E.T."/>
            <person name="van der Nest M.A."/>
            <person name="van Wyk S."/>
            <person name="Wingfield M.J."/>
            <person name="Xiong C."/>
            <person name="Yue Q."/>
            <person name="Zhang X."/>
        </authorList>
    </citation>
    <scope>NUCLEOTIDE SEQUENCE [LARGE SCALE GENOMIC DNA]</scope>
    <source>
        <strain evidence="4 5">BP5796</strain>
    </source>
</reference>
<dbReference type="SMART" id="SM00248">
    <property type="entry name" value="ANK"/>
    <property type="match status" value="3"/>
</dbReference>
<evidence type="ECO:0000313" key="4">
    <source>
        <dbReference type="EMBL" id="RDW66958.1"/>
    </source>
</evidence>
<dbReference type="Pfam" id="PF12796">
    <property type="entry name" value="Ank_2"/>
    <property type="match status" value="1"/>
</dbReference>
<dbReference type="Proteomes" id="UP000256328">
    <property type="component" value="Unassembled WGS sequence"/>
</dbReference>
<dbReference type="Pfam" id="PF00023">
    <property type="entry name" value="Ank"/>
    <property type="match status" value="1"/>
</dbReference>
<feature type="repeat" description="ANK" evidence="3">
    <location>
        <begin position="129"/>
        <end position="161"/>
    </location>
</feature>
<evidence type="ECO:0000256" key="3">
    <source>
        <dbReference type="PROSITE-ProRule" id="PRU00023"/>
    </source>
</evidence>
<dbReference type="Gene3D" id="1.25.40.20">
    <property type="entry name" value="Ankyrin repeat-containing domain"/>
    <property type="match status" value="2"/>
</dbReference>
<feature type="repeat" description="ANK" evidence="3">
    <location>
        <begin position="171"/>
        <end position="196"/>
    </location>
</feature>
<dbReference type="PROSITE" id="PS50297">
    <property type="entry name" value="ANK_REP_REGION"/>
    <property type="match status" value="2"/>
</dbReference>
<dbReference type="InterPro" id="IPR036770">
    <property type="entry name" value="Ankyrin_rpt-contain_sf"/>
</dbReference>
<dbReference type="InterPro" id="IPR002110">
    <property type="entry name" value="Ankyrin_rpt"/>
</dbReference>
<comment type="caution">
    <text evidence="4">The sequence shown here is derived from an EMBL/GenBank/DDBJ whole genome shotgun (WGS) entry which is preliminary data.</text>
</comment>
<evidence type="ECO:0000256" key="1">
    <source>
        <dbReference type="ARBA" id="ARBA00022737"/>
    </source>
</evidence>
<dbReference type="InterPro" id="IPR051165">
    <property type="entry name" value="Multifunctional_ANK_Repeat"/>
</dbReference>
<name>A0A3D8QZ47_9HELO</name>
<dbReference type="SUPFAM" id="SSF48403">
    <property type="entry name" value="Ankyrin repeat"/>
    <property type="match status" value="1"/>
</dbReference>
<dbReference type="PANTHER" id="PTHR24123:SF33">
    <property type="entry name" value="PROTEIN HOS4"/>
    <property type="match status" value="1"/>
</dbReference>
<keyword evidence="5" id="KW-1185">Reference proteome</keyword>